<gene>
    <name evidence="3" type="ORF">HHL09_24650</name>
</gene>
<feature type="domain" description="VWFA" evidence="2">
    <location>
        <begin position="95"/>
        <end position="279"/>
    </location>
</feature>
<name>A0A858RSC2_9BACT</name>
<dbReference type="PANTHER" id="PTHR22550">
    <property type="entry name" value="SPORE GERMINATION PROTEIN"/>
    <property type="match status" value="1"/>
</dbReference>
<dbReference type="InterPro" id="IPR050768">
    <property type="entry name" value="UPF0353/GerABKA_families"/>
</dbReference>
<feature type="transmembrane region" description="Helical" evidence="1">
    <location>
        <begin position="299"/>
        <end position="320"/>
    </location>
</feature>
<dbReference type="Pfam" id="PF00092">
    <property type="entry name" value="VWA"/>
    <property type="match status" value="1"/>
</dbReference>
<dbReference type="InterPro" id="IPR036465">
    <property type="entry name" value="vWFA_dom_sf"/>
</dbReference>
<protein>
    <submittedName>
        <fullName evidence="3">VWA domain-containing protein</fullName>
    </submittedName>
</protein>
<proteinExistence type="predicted"/>
<sequence>MITLAYPWLLLLLPLPLLVRFFWPAHREPRPALQVPFLERLERITGRSAGEGATVLQGVWGRRIILPLGWACVVLALARPQWLEPPVSKQVPMRDLLLAVDLSGSMETQDFTDASGKPVQRLTAVKQVLDDFLANRQGDRVGLIFFGTAPFVQAPFTEDLPVCRQLLSEAQVKMAGPQTAFGDAIGLAITMFDRSDMKDRVLIALTDGNDTSSQVPPAKAAEIAKGKGIVVHTVSVGDPRAAGEQALDVPTLQAVAHETGGIYAAAADRKQLEEIYKKLDALETRTAASVSHRPRRDVYYWPVGIALVAAFLYHAVLLAASFRKPKQVAAVAKGKEVPA</sequence>
<dbReference type="KEGG" id="luo:HHL09_24650"/>
<evidence type="ECO:0000259" key="2">
    <source>
        <dbReference type="PROSITE" id="PS50234"/>
    </source>
</evidence>
<dbReference type="EMBL" id="CP051774">
    <property type="protein sequence ID" value="QJE98833.1"/>
    <property type="molecule type" value="Genomic_DNA"/>
</dbReference>
<dbReference type="InterPro" id="IPR002035">
    <property type="entry name" value="VWF_A"/>
</dbReference>
<organism evidence="3 4">
    <name type="scientific">Luteolibacter luteus</name>
    <dbReference type="NCBI Taxonomy" id="2728835"/>
    <lineage>
        <taxon>Bacteria</taxon>
        <taxon>Pseudomonadati</taxon>
        <taxon>Verrucomicrobiota</taxon>
        <taxon>Verrucomicrobiia</taxon>
        <taxon>Verrucomicrobiales</taxon>
        <taxon>Verrucomicrobiaceae</taxon>
        <taxon>Luteolibacter</taxon>
    </lineage>
</organism>
<dbReference type="PROSITE" id="PS50234">
    <property type="entry name" value="VWFA"/>
    <property type="match status" value="1"/>
</dbReference>
<keyword evidence="4" id="KW-1185">Reference proteome</keyword>
<dbReference type="InterPro" id="IPR033881">
    <property type="entry name" value="vWA_BatA_type"/>
</dbReference>
<dbReference type="Proteomes" id="UP000501812">
    <property type="component" value="Chromosome"/>
</dbReference>
<evidence type="ECO:0000313" key="4">
    <source>
        <dbReference type="Proteomes" id="UP000501812"/>
    </source>
</evidence>
<evidence type="ECO:0000313" key="3">
    <source>
        <dbReference type="EMBL" id="QJE98833.1"/>
    </source>
</evidence>
<keyword evidence="1" id="KW-1133">Transmembrane helix</keyword>
<dbReference type="SMART" id="SM00327">
    <property type="entry name" value="VWA"/>
    <property type="match status" value="1"/>
</dbReference>
<dbReference type="RefSeq" id="WP_169457320.1">
    <property type="nucleotide sequence ID" value="NZ_CP051774.1"/>
</dbReference>
<keyword evidence="1" id="KW-0812">Transmembrane</keyword>
<dbReference type="AlphaFoldDB" id="A0A858RSC2"/>
<reference evidence="3 4" key="1">
    <citation type="submission" date="2020-04" db="EMBL/GenBank/DDBJ databases">
        <title>Luteolibacter sp. G-1-1-1 isolated from soil.</title>
        <authorList>
            <person name="Dahal R.H."/>
        </authorList>
    </citation>
    <scope>NUCLEOTIDE SEQUENCE [LARGE SCALE GENOMIC DNA]</scope>
    <source>
        <strain evidence="3 4">G-1-1-1</strain>
    </source>
</reference>
<accession>A0A858RSC2</accession>
<dbReference type="SUPFAM" id="SSF53300">
    <property type="entry name" value="vWA-like"/>
    <property type="match status" value="1"/>
</dbReference>
<dbReference type="PANTHER" id="PTHR22550:SF18">
    <property type="entry name" value="VWFA DOMAIN-CONTAINING PROTEIN"/>
    <property type="match status" value="1"/>
</dbReference>
<dbReference type="Gene3D" id="3.40.50.410">
    <property type="entry name" value="von Willebrand factor, type A domain"/>
    <property type="match status" value="1"/>
</dbReference>
<keyword evidence="1" id="KW-0472">Membrane</keyword>
<dbReference type="CDD" id="cd01467">
    <property type="entry name" value="vWA_BatA_type"/>
    <property type="match status" value="1"/>
</dbReference>
<evidence type="ECO:0000256" key="1">
    <source>
        <dbReference type="SAM" id="Phobius"/>
    </source>
</evidence>